<proteinExistence type="predicted"/>
<dbReference type="Proteomes" id="UP001642484">
    <property type="component" value="Unassembled WGS sequence"/>
</dbReference>
<reference evidence="2 3" key="1">
    <citation type="submission" date="2024-02" db="EMBL/GenBank/DDBJ databases">
        <authorList>
            <person name="Chen Y."/>
            <person name="Shah S."/>
            <person name="Dougan E. K."/>
            <person name="Thang M."/>
            <person name="Chan C."/>
        </authorList>
    </citation>
    <scope>NUCLEOTIDE SEQUENCE [LARGE SCALE GENOMIC DNA]</scope>
</reference>
<evidence type="ECO:0000313" key="3">
    <source>
        <dbReference type="Proteomes" id="UP001642484"/>
    </source>
</evidence>
<evidence type="ECO:0000256" key="1">
    <source>
        <dbReference type="SAM" id="MobiDB-lite"/>
    </source>
</evidence>
<keyword evidence="3" id="KW-1185">Reference proteome</keyword>
<feature type="region of interest" description="Disordered" evidence="1">
    <location>
        <begin position="464"/>
        <end position="486"/>
    </location>
</feature>
<organism evidence="2 3">
    <name type="scientific">Durusdinium trenchii</name>
    <dbReference type="NCBI Taxonomy" id="1381693"/>
    <lineage>
        <taxon>Eukaryota</taxon>
        <taxon>Sar</taxon>
        <taxon>Alveolata</taxon>
        <taxon>Dinophyceae</taxon>
        <taxon>Suessiales</taxon>
        <taxon>Symbiodiniaceae</taxon>
        <taxon>Durusdinium</taxon>
    </lineage>
</organism>
<protein>
    <submittedName>
        <fullName evidence="2">Uncharacterized protein</fullName>
    </submittedName>
</protein>
<gene>
    <name evidence="2" type="ORF">CCMP2556_LOCUS39433</name>
</gene>
<name>A0ABP0PWU5_9DINO</name>
<evidence type="ECO:0000313" key="2">
    <source>
        <dbReference type="EMBL" id="CAK9080266.1"/>
    </source>
</evidence>
<comment type="caution">
    <text evidence="2">The sequence shown here is derived from an EMBL/GenBank/DDBJ whole genome shotgun (WGS) entry which is preliminary data.</text>
</comment>
<sequence length="486" mass="52247">MLAPAHDALSIRGPQARQERSTTPPHGTAQHPAAQAMTSSGLDTFDLLGLDAPAQVVKPVTSAPTSTLLDVDPVAGTSTTGAMVNMGEDQASHPSSLEIESGKRYVVRCEGRWRVRSAPSLNSKVIGIIANGTIVFGEDCSGEVHPETSVQDMEGLMQQDESIEPEVLQKALGSLTALWVKVTKLEAQEPMGVSDIKRDTATGGGIYCLRRNAVGYGLYQENAEPLTGPLIHLPPGLGLELRLDAQRAASERTEDVSLTWKLLGAAESLGRLFGSDESGFSEDIKTPSRRRPEDLFELKQRDQLKKALSSLRAPLVELVEKAKEGHHESQALLTTLPRDLSRQFARLRSSVLAAHAEANSLVVRPMQETEEKSGGPLMGSIEELSNFNAACEALERTGAWACLDAKIRQEVIAFSASHAQEIQKHLRIRCKELGHEATPQTPQDTGVLDDLLDTAAPSRGGYTSTMAVPPLLPPPPVSSCSVTRST</sequence>
<feature type="region of interest" description="Disordered" evidence="1">
    <location>
        <begin position="1"/>
        <end position="37"/>
    </location>
</feature>
<accession>A0ABP0PWU5</accession>
<dbReference type="EMBL" id="CAXAMN010023718">
    <property type="protein sequence ID" value="CAK9080266.1"/>
    <property type="molecule type" value="Genomic_DNA"/>
</dbReference>